<gene>
    <name evidence="3" type="ORF">CLV89_103365</name>
    <name evidence="4" type="ORF">R1T40_09645</name>
</gene>
<dbReference type="Pfam" id="PF07691">
    <property type="entry name" value="PA14"/>
    <property type="match status" value="1"/>
</dbReference>
<evidence type="ECO:0000313" key="3">
    <source>
        <dbReference type="EMBL" id="PRZ49050.1"/>
    </source>
</evidence>
<keyword evidence="6" id="KW-1185">Reference proteome</keyword>
<dbReference type="InterPro" id="IPR037524">
    <property type="entry name" value="PA14/GLEYA"/>
</dbReference>
<evidence type="ECO:0000313" key="5">
    <source>
        <dbReference type="Proteomes" id="UP000237718"/>
    </source>
</evidence>
<reference evidence="3 5" key="1">
    <citation type="submission" date="2018-03" db="EMBL/GenBank/DDBJ databases">
        <title>Genomic Encyclopedia of Archaeal and Bacterial Type Strains, Phase II (KMG-II): from individual species to whole genera.</title>
        <authorList>
            <person name="Goeker M."/>
        </authorList>
    </citation>
    <scope>NUCLEOTIDE SEQUENCE [LARGE SCALE GENOMIC DNA]</scope>
    <source>
        <strain evidence="3 5">DSM 25328</strain>
    </source>
</reference>
<reference evidence="4 6" key="2">
    <citation type="submission" date="2023-10" db="EMBL/GenBank/DDBJ databases">
        <title>Eight complete genome sequences of bacteria isolated from laboratory stock of Giant Kelp gametophytes.</title>
        <authorList>
            <person name="Tolentino B."/>
            <person name="Nuzhdin S."/>
        </authorList>
    </citation>
    <scope>NUCLEOTIDE SEQUENCE [LARGE SCALE GENOMIC DNA]</scope>
    <source>
        <strain evidence="4 6">LC.270.F.C4</strain>
    </source>
</reference>
<dbReference type="PROSITE" id="PS51820">
    <property type="entry name" value="PA14"/>
    <property type="match status" value="1"/>
</dbReference>
<feature type="chain" id="PRO_5015748540" evidence="1">
    <location>
        <begin position="28"/>
        <end position="195"/>
    </location>
</feature>
<dbReference type="EMBL" id="PVUF01000003">
    <property type="protein sequence ID" value="PRZ49050.1"/>
    <property type="molecule type" value="Genomic_DNA"/>
</dbReference>
<name>A0A2T1AKD2_TRISK</name>
<sequence length="195" mass="20856">MSITSATLRTLTLATGLIAGLAAAAVAAPVQLTPADPQPSGLKPGLSVRYAYPSDVKSLGAARNALKYKVEQGAPLKGLDYRDTELGENVLTSKRAERVVADIRGYVRFDAPGVYTIDFLTNDGLHAVVGGQLVGEFDGRQACEETFAVEVEVPQAGWYPLQALWFQRTNTACLHMRAAPAGKRPTWMPNAAFGH</sequence>
<evidence type="ECO:0000313" key="6">
    <source>
        <dbReference type="Proteomes" id="UP001302666"/>
    </source>
</evidence>
<dbReference type="EMBL" id="CP136704">
    <property type="protein sequence ID" value="WOI34963.1"/>
    <property type="molecule type" value="Genomic_DNA"/>
</dbReference>
<evidence type="ECO:0000259" key="2">
    <source>
        <dbReference type="PROSITE" id="PS51820"/>
    </source>
</evidence>
<proteinExistence type="predicted"/>
<protein>
    <submittedName>
        <fullName evidence="3">PA14 domain-containing protein</fullName>
    </submittedName>
</protein>
<dbReference type="RefSeq" id="WP_106163054.1">
    <property type="nucleotide sequence ID" value="NZ_CP136704.1"/>
</dbReference>
<dbReference type="InterPro" id="IPR011658">
    <property type="entry name" value="PA14_dom"/>
</dbReference>
<keyword evidence="1" id="KW-0732">Signal</keyword>
<dbReference type="OrthoDB" id="7722285at2"/>
<feature type="signal peptide" evidence="1">
    <location>
        <begin position="1"/>
        <end position="27"/>
    </location>
</feature>
<dbReference type="Proteomes" id="UP000237718">
    <property type="component" value="Unassembled WGS sequence"/>
</dbReference>
<dbReference type="AlphaFoldDB" id="A0A2T1AKD2"/>
<dbReference type="Proteomes" id="UP001302666">
    <property type="component" value="Chromosome"/>
</dbReference>
<organism evidence="3 5">
    <name type="scientific">Tritonibacter scottomollicae</name>
    <name type="common">Epibacterium scottomollicae</name>
    <dbReference type="NCBI Taxonomy" id="483013"/>
    <lineage>
        <taxon>Bacteria</taxon>
        <taxon>Pseudomonadati</taxon>
        <taxon>Pseudomonadota</taxon>
        <taxon>Alphaproteobacteria</taxon>
        <taxon>Rhodobacterales</taxon>
        <taxon>Paracoccaceae</taxon>
        <taxon>Tritonibacter</taxon>
    </lineage>
</organism>
<evidence type="ECO:0000313" key="4">
    <source>
        <dbReference type="EMBL" id="WOI34963.1"/>
    </source>
</evidence>
<evidence type="ECO:0000256" key="1">
    <source>
        <dbReference type="SAM" id="SignalP"/>
    </source>
</evidence>
<feature type="domain" description="PA14" evidence="2">
    <location>
        <begin position="41"/>
        <end position="195"/>
    </location>
</feature>
<accession>A0A2T1AKD2</accession>